<accession>A0A0Z8GHW6</accession>
<dbReference type="RefSeq" id="WP_153600803.1">
    <property type="nucleotide sequence ID" value="NZ_CEEJ01000007.1"/>
</dbReference>
<dbReference type="AlphaFoldDB" id="A0A0Z8GHW6"/>
<dbReference type="EMBL" id="FIGZ01000012">
    <property type="protein sequence ID" value="CYU99095.1"/>
    <property type="molecule type" value="Genomic_DNA"/>
</dbReference>
<protein>
    <submittedName>
        <fullName evidence="1">Uncharacterized protein</fullName>
    </submittedName>
</protein>
<evidence type="ECO:0000313" key="2">
    <source>
        <dbReference type="Proteomes" id="UP000072083"/>
    </source>
</evidence>
<dbReference type="Proteomes" id="UP000072083">
    <property type="component" value="Unassembled WGS sequence"/>
</dbReference>
<sequence length="51" mass="5912">MKQNDFYEVNGCTEFIPVTINETFADGVGVTVHSTTHPFRMMVKQVYRFPK</sequence>
<organism evidence="1 2">
    <name type="scientific">Streptococcus suis</name>
    <dbReference type="NCBI Taxonomy" id="1307"/>
    <lineage>
        <taxon>Bacteria</taxon>
        <taxon>Bacillati</taxon>
        <taxon>Bacillota</taxon>
        <taxon>Bacilli</taxon>
        <taxon>Lactobacillales</taxon>
        <taxon>Streptococcaceae</taxon>
        <taxon>Streptococcus</taxon>
    </lineage>
</organism>
<proteinExistence type="predicted"/>
<reference evidence="1 2" key="1">
    <citation type="submission" date="2016-02" db="EMBL/GenBank/DDBJ databases">
        <authorList>
            <consortium name="Pathogen Informatics"/>
        </authorList>
    </citation>
    <scope>NUCLEOTIDE SEQUENCE [LARGE SCALE GENOMIC DNA]</scope>
    <source>
        <strain evidence="1 2">LSS44</strain>
    </source>
</reference>
<evidence type="ECO:0000313" key="1">
    <source>
        <dbReference type="EMBL" id="CYU99095.1"/>
    </source>
</evidence>
<gene>
    <name evidence="1" type="ORF">ERS132406_01283</name>
</gene>
<name>A0A0Z8GHW6_STRSU</name>